<dbReference type="InterPro" id="IPR007053">
    <property type="entry name" value="LRAT_dom"/>
</dbReference>
<dbReference type="EMBL" id="CAXAMM010039751">
    <property type="protein sequence ID" value="CAK9088702.1"/>
    <property type="molecule type" value="Genomic_DNA"/>
</dbReference>
<dbReference type="Gene3D" id="3.90.1720.10">
    <property type="entry name" value="endopeptidase domain like (from Nostoc punctiforme)"/>
    <property type="match status" value="1"/>
</dbReference>
<keyword evidence="9" id="KW-1185">Reference proteome</keyword>
<sequence length="662" mass="71366">MAIVPYFAPGDHIRLNCGAFDHHAIFCNWEQRIASSATVIHHRGKQQGGCIDKETQNVAGYTLVTRPVNPNVVLRRAHSRIGERGYNLVFKNCEDVALWCISGDGSSYQIARHTSRCGKHLMEGAPAACRQLLGAELSISARSMMRRTGVALVATELAWEALRSIRDWMNGDISGERCVKGIVDACGAVGGGLAEGLAGGFYGAIGGPIGVIVGTVVGGALGQHLASSLTQTLTSTFFDLPKHVAVENAYRLLGINQHASNEDVNRAYRQKALHVHPDRPGGSHEAFVQLQNALEIIRAERDGKMFLQSLALELDVVSFPPTASTGVALESTVVTAEGGLEATMATVPPRRPLKRAPMLLQAKASLQRPAEADRAADRAPHSAPLSFLQEDERSSAKVEEILTEVMAPPILPLPKVKSLPQASSASSIDFQVMSMLGVAFVVGLAAVCTLYKRPSDRLTQEVENLPVLLGSDLTNWSETGLVRLEGHIVLEGPPLTAPFSEKKCVVYSASVSHPRHDAIRNPPVAFASQRTSFSLELEDAPEVKVVINGDVSLFSMQTGQEEWQQAFTEASKGWCSFVLTHLVSSTDHFQKCLDLGSDGVSLDFRESALLVGSHVTCVGQVVKAADGRWTLCPGKRRASWGLKRKDPLAGQVFITDHPDLHA</sequence>
<evidence type="ECO:0000256" key="4">
    <source>
        <dbReference type="ARBA" id="ARBA00023186"/>
    </source>
</evidence>
<evidence type="ECO:0000313" key="9">
    <source>
        <dbReference type="Proteomes" id="UP001642464"/>
    </source>
</evidence>
<dbReference type="PROSITE" id="PS51934">
    <property type="entry name" value="LRAT"/>
    <property type="match status" value="1"/>
</dbReference>
<reference evidence="8 9" key="1">
    <citation type="submission" date="2024-02" db="EMBL/GenBank/DDBJ databases">
        <authorList>
            <person name="Chen Y."/>
            <person name="Shah S."/>
            <person name="Dougan E. K."/>
            <person name="Thang M."/>
            <person name="Chan C."/>
        </authorList>
    </citation>
    <scope>NUCLEOTIDE SEQUENCE [LARGE SCALE GENOMIC DNA]</scope>
</reference>
<accession>A0ABP0QP36</accession>
<dbReference type="CDD" id="cd06257">
    <property type="entry name" value="DnaJ"/>
    <property type="match status" value="1"/>
</dbReference>
<evidence type="ECO:0000313" key="8">
    <source>
        <dbReference type="EMBL" id="CAK9088702.1"/>
    </source>
</evidence>
<dbReference type="SMART" id="SM00271">
    <property type="entry name" value="DnaJ"/>
    <property type="match status" value="1"/>
</dbReference>
<dbReference type="InterPro" id="IPR036869">
    <property type="entry name" value="J_dom_sf"/>
</dbReference>
<gene>
    <name evidence="8" type="ORF">SCF082_LOCUS41884</name>
</gene>
<keyword evidence="5" id="KW-0539">Nucleus</keyword>
<evidence type="ECO:0000256" key="1">
    <source>
        <dbReference type="ARBA" id="ARBA00004123"/>
    </source>
</evidence>
<keyword evidence="4" id="KW-0143">Chaperone</keyword>
<evidence type="ECO:0008006" key="10">
    <source>
        <dbReference type="Google" id="ProtNLM"/>
    </source>
</evidence>
<dbReference type="PANTHER" id="PTHR44313:SF1">
    <property type="entry name" value="DNAJ HOMOLOG SUBFAMILY C MEMBER 17"/>
    <property type="match status" value="1"/>
</dbReference>
<feature type="domain" description="LRAT" evidence="7">
    <location>
        <begin position="12"/>
        <end position="109"/>
    </location>
</feature>
<comment type="caution">
    <text evidence="8">The sequence shown here is derived from an EMBL/GenBank/DDBJ whole genome shotgun (WGS) entry which is preliminary data.</text>
</comment>
<keyword evidence="3" id="KW-0963">Cytoplasm</keyword>
<dbReference type="PRINTS" id="PR00625">
    <property type="entry name" value="JDOMAIN"/>
</dbReference>
<dbReference type="PROSITE" id="PS50076">
    <property type="entry name" value="DNAJ_2"/>
    <property type="match status" value="1"/>
</dbReference>
<dbReference type="Gene3D" id="1.10.287.110">
    <property type="entry name" value="DnaJ domain"/>
    <property type="match status" value="1"/>
</dbReference>
<evidence type="ECO:0000259" key="7">
    <source>
        <dbReference type="PROSITE" id="PS51934"/>
    </source>
</evidence>
<proteinExistence type="predicted"/>
<evidence type="ECO:0000256" key="3">
    <source>
        <dbReference type="ARBA" id="ARBA00022490"/>
    </source>
</evidence>
<dbReference type="Pfam" id="PF04970">
    <property type="entry name" value="LRAT"/>
    <property type="match status" value="1"/>
</dbReference>
<protein>
    <recommendedName>
        <fullName evidence="10">J domain-containing protein</fullName>
    </recommendedName>
</protein>
<comment type="subcellular location">
    <subcellularLocation>
        <location evidence="2">Cytoplasm</location>
    </subcellularLocation>
    <subcellularLocation>
        <location evidence="1">Nucleus</location>
    </subcellularLocation>
</comment>
<name>A0ABP0QP36_9DINO</name>
<dbReference type="InterPro" id="IPR052094">
    <property type="entry name" value="Pre-mRNA-splicing_ERAD"/>
</dbReference>
<dbReference type="Proteomes" id="UP001642464">
    <property type="component" value="Unassembled WGS sequence"/>
</dbReference>
<dbReference type="SUPFAM" id="SSF46565">
    <property type="entry name" value="Chaperone J-domain"/>
    <property type="match status" value="1"/>
</dbReference>
<dbReference type="PANTHER" id="PTHR44313">
    <property type="entry name" value="DNAJ HOMOLOG SUBFAMILY C MEMBER 17"/>
    <property type="match status" value="1"/>
</dbReference>
<dbReference type="Pfam" id="PF00226">
    <property type="entry name" value="DnaJ"/>
    <property type="match status" value="1"/>
</dbReference>
<organism evidence="8 9">
    <name type="scientific">Durusdinium trenchii</name>
    <dbReference type="NCBI Taxonomy" id="1381693"/>
    <lineage>
        <taxon>Eukaryota</taxon>
        <taxon>Sar</taxon>
        <taxon>Alveolata</taxon>
        <taxon>Dinophyceae</taxon>
        <taxon>Suessiales</taxon>
        <taxon>Symbiodiniaceae</taxon>
        <taxon>Durusdinium</taxon>
    </lineage>
</organism>
<feature type="domain" description="J" evidence="6">
    <location>
        <begin position="248"/>
        <end position="311"/>
    </location>
</feature>
<dbReference type="InterPro" id="IPR001623">
    <property type="entry name" value="DnaJ_domain"/>
</dbReference>
<evidence type="ECO:0000259" key="6">
    <source>
        <dbReference type="PROSITE" id="PS50076"/>
    </source>
</evidence>
<evidence type="ECO:0000256" key="5">
    <source>
        <dbReference type="ARBA" id="ARBA00023242"/>
    </source>
</evidence>
<evidence type="ECO:0000256" key="2">
    <source>
        <dbReference type="ARBA" id="ARBA00004496"/>
    </source>
</evidence>